<dbReference type="GO" id="GO:0009898">
    <property type="term" value="C:cytoplasmic side of plasma membrane"/>
    <property type="evidence" value="ECO:0007669"/>
    <property type="project" value="UniProtKB-UniRule"/>
</dbReference>
<feature type="domain" description="SHS2" evidence="7">
    <location>
        <begin position="8"/>
        <end position="198"/>
    </location>
</feature>
<dbReference type="InterPro" id="IPR050696">
    <property type="entry name" value="FtsA/MreB"/>
</dbReference>
<dbReference type="RefSeq" id="WP_085543447.1">
    <property type="nucleotide sequence ID" value="NZ_FXBB01000001.1"/>
</dbReference>
<evidence type="ECO:0000313" key="9">
    <source>
        <dbReference type="Proteomes" id="UP000193355"/>
    </source>
</evidence>
<dbReference type="InterPro" id="IPR003494">
    <property type="entry name" value="SHS2_FtsA"/>
</dbReference>
<evidence type="ECO:0000256" key="6">
    <source>
        <dbReference type="PIRNR" id="PIRNR003101"/>
    </source>
</evidence>
<dbReference type="CDD" id="cd24048">
    <property type="entry name" value="ASKHA_NBD_FtsA"/>
    <property type="match status" value="1"/>
</dbReference>
<dbReference type="SMART" id="SM00842">
    <property type="entry name" value="FtsA"/>
    <property type="match status" value="1"/>
</dbReference>
<comment type="function">
    <text evidence="5 6">Cell division protein that is involved in the assembly of the Z ring. May serve as a membrane anchor for the Z ring.</text>
</comment>
<evidence type="ECO:0000256" key="4">
    <source>
        <dbReference type="ARBA" id="ARBA00023306"/>
    </source>
</evidence>
<evidence type="ECO:0000313" key="8">
    <source>
        <dbReference type="EMBL" id="SMG09971.1"/>
    </source>
</evidence>
<comment type="similarity">
    <text evidence="5 6">Belongs to the FtsA/MreB family.</text>
</comment>
<keyword evidence="2 5" id="KW-0132">Cell division</keyword>
<organism evidence="8 9">
    <name type="scientific">Dethiosulfovibrio salsuginis</name>
    <dbReference type="NCBI Taxonomy" id="561720"/>
    <lineage>
        <taxon>Bacteria</taxon>
        <taxon>Thermotogati</taxon>
        <taxon>Synergistota</taxon>
        <taxon>Synergistia</taxon>
        <taxon>Synergistales</taxon>
        <taxon>Dethiosulfovibrionaceae</taxon>
        <taxon>Dethiosulfovibrio</taxon>
    </lineage>
</organism>
<accession>A0A1X7I652</accession>
<dbReference type="HAMAP" id="MF_02033">
    <property type="entry name" value="FtsA"/>
    <property type="match status" value="1"/>
</dbReference>
<evidence type="ECO:0000256" key="5">
    <source>
        <dbReference type="HAMAP-Rule" id="MF_02033"/>
    </source>
</evidence>
<dbReference type="AlphaFoldDB" id="A0A1X7I652"/>
<reference evidence="9" key="1">
    <citation type="submission" date="2017-04" db="EMBL/GenBank/DDBJ databases">
        <authorList>
            <person name="Varghese N."/>
            <person name="Submissions S."/>
        </authorList>
    </citation>
    <scope>NUCLEOTIDE SEQUENCE [LARGE SCALE GENOMIC DNA]</scope>
    <source>
        <strain evidence="9">USBA 82</strain>
    </source>
</reference>
<sequence length="431" mass="46165">MKKEPDMFVGLDLGTSKVSVVVAERDSRSDEAQIIGVGQAPSAGIRKGMIVNLEQAVLSVRRALKEAETMVGFPLDEVTVAFSGVEIDSVVSHGMVSLGRTPRQIDLDDVERVIETAQSELAVSSNRCVLHTIPVKYSIDGNTGIDDPLGMTGIRLEIELQSVVVSTTALQNVVNCVERAGVAVTGLVVKPLVAALGALSTEERTAGAVVISIGGGTTGVAIFIDGRPVKLSVIPIGGDHITNDLAYVAKIPISVAEELKKRLSLEPSSDDEEFEIVIRGKTKVLPADALIEVISCRMEELFSHHVRSILDGMNYHAFPSGIIITGGVALTEGLEGFVSDVMGLPVRVGIPVVSHQMPPGVSSCQYASLAGIVRYLVEKDRHRYRYMETPIDVLRGGGYVSIRGKTPRRLPKGEDVTGVFDSIKRAFKDLF</sequence>
<evidence type="ECO:0000256" key="3">
    <source>
        <dbReference type="ARBA" id="ARBA00023136"/>
    </source>
</evidence>
<evidence type="ECO:0000256" key="1">
    <source>
        <dbReference type="ARBA" id="ARBA00022475"/>
    </source>
</evidence>
<dbReference type="Proteomes" id="UP000193355">
    <property type="component" value="Unassembled WGS sequence"/>
</dbReference>
<protein>
    <recommendedName>
        <fullName evidence="5 6">Cell division protein FtsA</fullName>
    </recommendedName>
</protein>
<dbReference type="STRING" id="561720.SAMN06275492_101159"/>
<dbReference type="PANTHER" id="PTHR32432:SF4">
    <property type="entry name" value="CELL DIVISION PROTEIN FTSA"/>
    <property type="match status" value="1"/>
</dbReference>
<evidence type="ECO:0000256" key="2">
    <source>
        <dbReference type="ARBA" id="ARBA00022618"/>
    </source>
</evidence>
<comment type="subcellular location">
    <subcellularLocation>
        <location evidence="5">Cell membrane</location>
        <topology evidence="5">Peripheral membrane protein</topology>
        <orientation evidence="5">Cytoplasmic side</orientation>
    </subcellularLocation>
    <text evidence="5">Localizes to the Z ring in an FtsZ-dependent manner. Targeted to the membrane through a conserved C-terminal amphipathic helix.</text>
</comment>
<dbReference type="SUPFAM" id="SSF53067">
    <property type="entry name" value="Actin-like ATPase domain"/>
    <property type="match status" value="2"/>
</dbReference>
<dbReference type="Gene3D" id="3.30.1490.110">
    <property type="match status" value="1"/>
</dbReference>
<dbReference type="OrthoDB" id="9768127at2"/>
<dbReference type="InterPro" id="IPR043129">
    <property type="entry name" value="ATPase_NBD"/>
</dbReference>
<dbReference type="Pfam" id="PF14450">
    <property type="entry name" value="FtsA"/>
    <property type="match status" value="2"/>
</dbReference>
<dbReference type="EMBL" id="FXBB01000001">
    <property type="protein sequence ID" value="SMG09971.1"/>
    <property type="molecule type" value="Genomic_DNA"/>
</dbReference>
<dbReference type="GO" id="GO:0043093">
    <property type="term" value="P:FtsZ-dependent cytokinesis"/>
    <property type="evidence" value="ECO:0007669"/>
    <property type="project" value="UniProtKB-UniRule"/>
</dbReference>
<dbReference type="Gene3D" id="3.30.420.40">
    <property type="match status" value="2"/>
</dbReference>
<name>A0A1X7I652_9BACT</name>
<keyword evidence="9" id="KW-1185">Reference proteome</keyword>
<dbReference type="PIRSF" id="PIRSF003101">
    <property type="entry name" value="FtsA"/>
    <property type="match status" value="1"/>
</dbReference>
<gene>
    <name evidence="5" type="primary">ftsA</name>
    <name evidence="8" type="ORF">SAMN06275492_101159</name>
</gene>
<dbReference type="PANTHER" id="PTHR32432">
    <property type="entry name" value="CELL DIVISION PROTEIN FTSA-RELATED"/>
    <property type="match status" value="1"/>
</dbReference>
<dbReference type="NCBIfam" id="TIGR01174">
    <property type="entry name" value="ftsA"/>
    <property type="match status" value="1"/>
</dbReference>
<keyword evidence="4 5" id="KW-0131">Cell cycle</keyword>
<dbReference type="Pfam" id="PF02491">
    <property type="entry name" value="SHS2_FTSA"/>
    <property type="match status" value="1"/>
</dbReference>
<dbReference type="InterPro" id="IPR020823">
    <property type="entry name" value="Cell_div_FtsA"/>
</dbReference>
<dbReference type="GO" id="GO:0032153">
    <property type="term" value="C:cell division site"/>
    <property type="evidence" value="ECO:0007669"/>
    <property type="project" value="UniProtKB-UniRule"/>
</dbReference>
<proteinExistence type="inferred from homology"/>
<evidence type="ECO:0000259" key="7">
    <source>
        <dbReference type="SMART" id="SM00842"/>
    </source>
</evidence>
<keyword evidence="1 5" id="KW-1003">Cell membrane</keyword>
<comment type="subunit">
    <text evidence="5">Self-interacts. Interacts with FtsZ.</text>
</comment>
<keyword evidence="3 5" id="KW-0472">Membrane</keyword>